<keyword evidence="4" id="KW-1185">Reference proteome</keyword>
<sequence>MLAVLWAVLCCVAVSEGVSRKVEEVPLARSSDPNVQHGDTGQILLDPSNLLDLPLGSPDTMETDIPGPPLSPTDFENSAGMIHDTVDINSQSDPIELAGLFEGDIMLNDRDALLDLPP</sequence>
<evidence type="ECO:0000256" key="2">
    <source>
        <dbReference type="SAM" id="SignalP"/>
    </source>
</evidence>
<feature type="chain" id="PRO_5043710294" evidence="2">
    <location>
        <begin position="18"/>
        <end position="118"/>
    </location>
</feature>
<dbReference type="Proteomes" id="UP001445076">
    <property type="component" value="Unassembled WGS sequence"/>
</dbReference>
<feature type="region of interest" description="Disordered" evidence="1">
    <location>
        <begin position="55"/>
        <end position="78"/>
    </location>
</feature>
<evidence type="ECO:0000256" key="1">
    <source>
        <dbReference type="SAM" id="MobiDB-lite"/>
    </source>
</evidence>
<comment type="caution">
    <text evidence="3">The sequence shown here is derived from an EMBL/GenBank/DDBJ whole genome shotgun (WGS) entry which is preliminary data.</text>
</comment>
<reference evidence="3 4" key="1">
    <citation type="journal article" date="2024" name="BMC Genomics">
        <title>Genome assembly of redclaw crayfish (Cherax quadricarinatus) provides insights into its immune adaptation and hypoxia tolerance.</title>
        <authorList>
            <person name="Liu Z."/>
            <person name="Zheng J."/>
            <person name="Li H."/>
            <person name="Fang K."/>
            <person name="Wang S."/>
            <person name="He J."/>
            <person name="Zhou D."/>
            <person name="Weng S."/>
            <person name="Chi M."/>
            <person name="Gu Z."/>
            <person name="He J."/>
            <person name="Li F."/>
            <person name="Wang M."/>
        </authorList>
    </citation>
    <scope>NUCLEOTIDE SEQUENCE [LARGE SCALE GENOMIC DNA]</scope>
    <source>
        <strain evidence="3">ZL_2023a</strain>
    </source>
</reference>
<feature type="non-terminal residue" evidence="3">
    <location>
        <position position="118"/>
    </location>
</feature>
<feature type="signal peptide" evidence="2">
    <location>
        <begin position="1"/>
        <end position="17"/>
    </location>
</feature>
<evidence type="ECO:0000313" key="3">
    <source>
        <dbReference type="EMBL" id="KAK8749604.1"/>
    </source>
</evidence>
<organism evidence="3 4">
    <name type="scientific">Cherax quadricarinatus</name>
    <name type="common">Australian red claw crayfish</name>
    <dbReference type="NCBI Taxonomy" id="27406"/>
    <lineage>
        <taxon>Eukaryota</taxon>
        <taxon>Metazoa</taxon>
        <taxon>Ecdysozoa</taxon>
        <taxon>Arthropoda</taxon>
        <taxon>Crustacea</taxon>
        <taxon>Multicrustacea</taxon>
        <taxon>Malacostraca</taxon>
        <taxon>Eumalacostraca</taxon>
        <taxon>Eucarida</taxon>
        <taxon>Decapoda</taxon>
        <taxon>Pleocyemata</taxon>
        <taxon>Astacidea</taxon>
        <taxon>Parastacoidea</taxon>
        <taxon>Parastacidae</taxon>
        <taxon>Cherax</taxon>
    </lineage>
</organism>
<accession>A0AAW0Y9W9</accession>
<keyword evidence="2" id="KW-0732">Signal</keyword>
<evidence type="ECO:0000313" key="4">
    <source>
        <dbReference type="Proteomes" id="UP001445076"/>
    </source>
</evidence>
<gene>
    <name evidence="3" type="ORF">OTU49_015453</name>
</gene>
<dbReference type="AlphaFoldDB" id="A0AAW0Y9W9"/>
<dbReference type="EMBL" id="JARKIK010000009">
    <property type="protein sequence ID" value="KAK8749604.1"/>
    <property type="molecule type" value="Genomic_DNA"/>
</dbReference>
<protein>
    <submittedName>
        <fullName evidence="3">Uncharacterized protein</fullName>
    </submittedName>
</protein>
<name>A0AAW0Y9W9_CHEQU</name>
<proteinExistence type="predicted"/>